<reference evidence="3" key="1">
    <citation type="submission" date="2021-02" db="EMBL/GenBank/DDBJ databases">
        <authorList>
            <person name="Nowell W R."/>
        </authorList>
    </citation>
    <scope>NUCLEOTIDE SEQUENCE</scope>
</reference>
<dbReference type="SUPFAM" id="SSF49899">
    <property type="entry name" value="Concanavalin A-like lectins/glucanases"/>
    <property type="match status" value="1"/>
</dbReference>
<feature type="region of interest" description="Disordered" evidence="1">
    <location>
        <begin position="1"/>
        <end position="31"/>
    </location>
</feature>
<evidence type="ECO:0000313" key="4">
    <source>
        <dbReference type="Proteomes" id="UP000663882"/>
    </source>
</evidence>
<dbReference type="Proteomes" id="UP000663882">
    <property type="component" value="Unassembled WGS sequence"/>
</dbReference>
<dbReference type="AlphaFoldDB" id="A0A814F685"/>
<dbReference type="EMBL" id="CAJNOO010000556">
    <property type="protein sequence ID" value="CAF0977180.1"/>
    <property type="molecule type" value="Genomic_DNA"/>
</dbReference>
<feature type="transmembrane region" description="Helical" evidence="2">
    <location>
        <begin position="72"/>
        <end position="95"/>
    </location>
</feature>
<gene>
    <name evidence="3" type="ORF">RFH988_LOCUS12947</name>
</gene>
<sequence length="284" mass="31244">MTSQTLQMSDWSTTETYPSHHQDLSKGTNENKIVPNDAWVADVNQHHSNDQSNRGWILSSKLSECYTSLSPYLYGLLLGVVVAGLILAVITALWLTSSQNTLTTTVTTTTTTTATTSTATSTSTTTSLGLCDSTCITTSISNTSRIAFYTFDSVLTDSSGSSNTLSGTHQSFVTGYVNNAVSFVDANSQRLYSSQIMNFYQQSWTIEFWFLMTASTTPDSCFFGQSVSISNGMELFLQTKNNVLYFGFFGDDTSGTTTIATNTWYHVAWVVDYTNRIRQIYING</sequence>
<evidence type="ECO:0000256" key="1">
    <source>
        <dbReference type="SAM" id="MobiDB-lite"/>
    </source>
</evidence>
<evidence type="ECO:0000313" key="3">
    <source>
        <dbReference type="EMBL" id="CAF0977180.1"/>
    </source>
</evidence>
<feature type="compositionally biased region" description="Polar residues" evidence="1">
    <location>
        <begin position="1"/>
        <end position="17"/>
    </location>
</feature>
<dbReference type="InterPro" id="IPR013320">
    <property type="entry name" value="ConA-like_dom_sf"/>
</dbReference>
<organism evidence="3 4">
    <name type="scientific">Rotaria sordida</name>
    <dbReference type="NCBI Taxonomy" id="392033"/>
    <lineage>
        <taxon>Eukaryota</taxon>
        <taxon>Metazoa</taxon>
        <taxon>Spiralia</taxon>
        <taxon>Gnathifera</taxon>
        <taxon>Rotifera</taxon>
        <taxon>Eurotatoria</taxon>
        <taxon>Bdelloidea</taxon>
        <taxon>Philodinida</taxon>
        <taxon>Philodinidae</taxon>
        <taxon>Rotaria</taxon>
    </lineage>
</organism>
<keyword evidence="2" id="KW-0812">Transmembrane</keyword>
<proteinExistence type="predicted"/>
<dbReference type="Gene3D" id="2.60.120.200">
    <property type="match status" value="1"/>
</dbReference>
<keyword evidence="2" id="KW-1133">Transmembrane helix</keyword>
<dbReference type="OrthoDB" id="10439988at2759"/>
<dbReference type="Pfam" id="PF13385">
    <property type="entry name" value="Laminin_G_3"/>
    <property type="match status" value="1"/>
</dbReference>
<accession>A0A814F685</accession>
<protein>
    <submittedName>
        <fullName evidence="3">Uncharacterized protein</fullName>
    </submittedName>
</protein>
<comment type="caution">
    <text evidence="3">The sequence shown here is derived from an EMBL/GenBank/DDBJ whole genome shotgun (WGS) entry which is preliminary data.</text>
</comment>
<name>A0A814F685_9BILA</name>
<evidence type="ECO:0000256" key="2">
    <source>
        <dbReference type="SAM" id="Phobius"/>
    </source>
</evidence>
<keyword evidence="2" id="KW-0472">Membrane</keyword>